<dbReference type="Proteomes" id="UP000783686">
    <property type="component" value="Unassembled WGS sequence"/>
</dbReference>
<dbReference type="OrthoDB" id="270318at2759"/>
<dbReference type="SUPFAM" id="SSF48576">
    <property type="entry name" value="Terpenoid synthases"/>
    <property type="match status" value="1"/>
</dbReference>
<gene>
    <name evidence="1" type="ORF">BOKJ2_LOCUS4703</name>
</gene>
<protein>
    <submittedName>
        <fullName evidence="1">Uncharacterized protein</fullName>
    </submittedName>
</protein>
<comment type="caution">
    <text evidence="1">The sequence shown here is derived from an EMBL/GenBank/DDBJ whole genome shotgun (WGS) entry which is preliminary data.</text>
</comment>
<organism evidence="1 2">
    <name type="scientific">Bursaphelenchus okinawaensis</name>
    <dbReference type="NCBI Taxonomy" id="465554"/>
    <lineage>
        <taxon>Eukaryota</taxon>
        <taxon>Metazoa</taxon>
        <taxon>Ecdysozoa</taxon>
        <taxon>Nematoda</taxon>
        <taxon>Chromadorea</taxon>
        <taxon>Rhabditida</taxon>
        <taxon>Tylenchina</taxon>
        <taxon>Tylenchomorpha</taxon>
        <taxon>Aphelenchoidea</taxon>
        <taxon>Aphelenchoididae</taxon>
        <taxon>Bursaphelenchus</taxon>
    </lineage>
</organism>
<keyword evidence="2" id="KW-1185">Reference proteome</keyword>
<dbReference type="Pfam" id="PF00494">
    <property type="entry name" value="SQS_PSY"/>
    <property type="match status" value="1"/>
</dbReference>
<accession>A0A811KAW0</accession>
<sequence>MKSLGPLIHCRQQLYRHDYENWLVAALLPSKHQASFMSILALNVEISLIRGKIRQNSGLDGINQLSFWKDALKTLAGEKKGPIPRQPTIKALQKAVEITPTSLKLAENLVTARQQTLGDRPFKDVATLEENSKLLHSSIIQLLATELDNSHNEAVEQAANFMGTALGITTLLRATVPLLKEGVVMLPKDLMQIHGLTSDKVYTNRNPEALKALVKDLYQLADQNQKSARKLAVDIKDAQKPAFLAAGLKVDHALKCVTRANYSLFTHELQKHSPFAASILWWRYKWSGF</sequence>
<name>A0A811KAW0_9BILA</name>
<proteinExistence type="predicted"/>
<dbReference type="EMBL" id="CAJFCW020000002">
    <property type="protein sequence ID" value="CAG9098110.1"/>
    <property type="molecule type" value="Genomic_DNA"/>
</dbReference>
<dbReference type="InterPro" id="IPR008949">
    <property type="entry name" value="Isoprenoid_synthase_dom_sf"/>
</dbReference>
<dbReference type="AlphaFoldDB" id="A0A811KAW0"/>
<dbReference type="Proteomes" id="UP000614601">
    <property type="component" value="Unassembled WGS sequence"/>
</dbReference>
<evidence type="ECO:0000313" key="1">
    <source>
        <dbReference type="EMBL" id="CAD5212902.1"/>
    </source>
</evidence>
<dbReference type="EMBL" id="CAJFDH010000002">
    <property type="protein sequence ID" value="CAD5212902.1"/>
    <property type="molecule type" value="Genomic_DNA"/>
</dbReference>
<evidence type="ECO:0000313" key="2">
    <source>
        <dbReference type="Proteomes" id="UP000614601"/>
    </source>
</evidence>
<dbReference type="Gene3D" id="1.10.600.10">
    <property type="entry name" value="Farnesyl Diphosphate Synthase"/>
    <property type="match status" value="1"/>
</dbReference>
<dbReference type="InterPro" id="IPR002060">
    <property type="entry name" value="Squ/phyt_synthse"/>
</dbReference>
<reference evidence="1" key="1">
    <citation type="submission" date="2020-09" db="EMBL/GenBank/DDBJ databases">
        <authorList>
            <person name="Kikuchi T."/>
        </authorList>
    </citation>
    <scope>NUCLEOTIDE SEQUENCE</scope>
    <source>
        <strain evidence="1">SH1</strain>
    </source>
</reference>